<reference evidence="1 2" key="1">
    <citation type="journal article" date="2016" name="Int. J. Syst. Evol. Microbiol.">
        <title>Tessaracoccus flavus sp. nov., isolated from the drainage system of a lindane-producing factory.</title>
        <authorList>
            <person name="Kumari R."/>
            <person name="Singh P."/>
            <person name="Schumann P."/>
            <person name="Lal R."/>
        </authorList>
    </citation>
    <scope>NUCLEOTIDE SEQUENCE [LARGE SCALE GENOMIC DNA]</scope>
    <source>
        <strain evidence="1 2">RP1T</strain>
    </source>
</reference>
<dbReference type="OrthoDB" id="6637496at2"/>
<organism evidence="1 2">
    <name type="scientific">Tessaracoccus flavus</name>
    <dbReference type="NCBI Taxonomy" id="1610493"/>
    <lineage>
        <taxon>Bacteria</taxon>
        <taxon>Bacillati</taxon>
        <taxon>Actinomycetota</taxon>
        <taxon>Actinomycetes</taxon>
        <taxon>Propionibacteriales</taxon>
        <taxon>Propionibacteriaceae</taxon>
        <taxon>Tessaracoccus</taxon>
    </lineage>
</organism>
<evidence type="ECO:0000313" key="1">
    <source>
        <dbReference type="EMBL" id="AQP45570.1"/>
    </source>
</evidence>
<dbReference type="SMART" id="SM00886">
    <property type="entry name" value="Dabb"/>
    <property type="match status" value="1"/>
</dbReference>
<name>A0A1Q2CHN0_9ACTN</name>
<dbReference type="PANTHER" id="PTHR37832">
    <property type="entry name" value="BLL2683 PROTEIN"/>
    <property type="match status" value="1"/>
</dbReference>
<keyword evidence="2" id="KW-1185">Reference proteome</keyword>
<dbReference type="PROSITE" id="PS51502">
    <property type="entry name" value="S_R_A_B_BARREL"/>
    <property type="match status" value="1"/>
</dbReference>
<dbReference type="STRING" id="1610493.RPIT_12770"/>
<accession>A0A1Q2CHN0</accession>
<dbReference type="SUPFAM" id="SSF54909">
    <property type="entry name" value="Dimeric alpha+beta barrel"/>
    <property type="match status" value="1"/>
</dbReference>
<dbReference type="AlphaFoldDB" id="A0A1Q2CHN0"/>
<evidence type="ECO:0000313" key="2">
    <source>
        <dbReference type="Proteomes" id="UP000188324"/>
    </source>
</evidence>
<dbReference type="InterPro" id="IPR011008">
    <property type="entry name" value="Dimeric_a/b-barrel"/>
</dbReference>
<sequence length="99" mass="11022">MIRHVVMFKFKADEAPTRGEVANRLRAVLEPLADSVDGVTSLQFGVDDKDIPAHWDAVLISEHTTKEALAAYQQHPDHLEALKVINDLVSTKVVVDYTL</sequence>
<protein>
    <submittedName>
        <fullName evidence="1">Uncharacterized protein</fullName>
    </submittedName>
</protein>
<proteinExistence type="predicted"/>
<dbReference type="Gene3D" id="3.30.70.100">
    <property type="match status" value="1"/>
</dbReference>
<dbReference type="Proteomes" id="UP000188324">
    <property type="component" value="Chromosome"/>
</dbReference>
<dbReference type="PANTHER" id="PTHR37832:SF1">
    <property type="entry name" value="STRESS-RESPONSE A_B BARREL DOMAIN-CONTAINING PROTEIN"/>
    <property type="match status" value="1"/>
</dbReference>
<dbReference type="InterPro" id="IPR013097">
    <property type="entry name" value="Dabb"/>
</dbReference>
<gene>
    <name evidence="1" type="ORF">RPIT_12770</name>
</gene>
<dbReference type="EMBL" id="CP019605">
    <property type="protein sequence ID" value="AQP45570.1"/>
    <property type="molecule type" value="Genomic_DNA"/>
</dbReference>
<dbReference type="Pfam" id="PF07876">
    <property type="entry name" value="Dabb"/>
    <property type="match status" value="1"/>
</dbReference>
<dbReference type="RefSeq" id="WP_077343777.1">
    <property type="nucleotide sequence ID" value="NZ_CP019605.1"/>
</dbReference>
<dbReference type="KEGG" id="tfl:RPIT_12770"/>